<evidence type="ECO:0000256" key="6">
    <source>
        <dbReference type="SAM" id="Phobius"/>
    </source>
</evidence>
<feature type="transmembrane region" description="Helical" evidence="6">
    <location>
        <begin position="240"/>
        <end position="262"/>
    </location>
</feature>
<comment type="subcellular location">
    <subcellularLocation>
        <location evidence="1">Cell membrane</location>
        <topology evidence="1">Multi-pass membrane protein</topology>
    </subcellularLocation>
</comment>
<dbReference type="EMBL" id="DTFV01000059">
    <property type="protein sequence ID" value="HGI30522.1"/>
    <property type="molecule type" value="Genomic_DNA"/>
</dbReference>
<evidence type="ECO:0000256" key="3">
    <source>
        <dbReference type="ARBA" id="ARBA00022692"/>
    </source>
</evidence>
<dbReference type="PANTHER" id="PTHR37693:SF1">
    <property type="entry name" value="INTEGRAL MEMBRANE PROTEIN"/>
    <property type="match status" value="1"/>
</dbReference>
<feature type="transmembrane region" description="Helical" evidence="6">
    <location>
        <begin position="124"/>
        <end position="149"/>
    </location>
</feature>
<feature type="transmembrane region" description="Helical" evidence="6">
    <location>
        <begin position="161"/>
        <end position="180"/>
    </location>
</feature>
<feature type="transmembrane region" description="Helical" evidence="6">
    <location>
        <begin position="274"/>
        <end position="294"/>
    </location>
</feature>
<evidence type="ECO:0000256" key="2">
    <source>
        <dbReference type="ARBA" id="ARBA00022475"/>
    </source>
</evidence>
<proteinExistence type="predicted"/>
<gene>
    <name evidence="7" type="ORF">ENV30_04335</name>
</gene>
<keyword evidence="4 6" id="KW-1133">Transmembrane helix</keyword>
<evidence type="ECO:0000313" key="7">
    <source>
        <dbReference type="EMBL" id="HGI30522.1"/>
    </source>
</evidence>
<organism evidence="7">
    <name type="scientific">Candidatus Caldatribacterium californiense</name>
    <dbReference type="NCBI Taxonomy" id="1454726"/>
    <lineage>
        <taxon>Bacteria</taxon>
        <taxon>Pseudomonadati</taxon>
        <taxon>Atribacterota</taxon>
        <taxon>Atribacteria</taxon>
        <taxon>Atribacterales</taxon>
        <taxon>Candidatus Caldatribacteriaceae</taxon>
        <taxon>Candidatus Caldatribacterium</taxon>
    </lineage>
</organism>
<dbReference type="GO" id="GO:0005886">
    <property type="term" value="C:plasma membrane"/>
    <property type="evidence" value="ECO:0007669"/>
    <property type="project" value="UniProtKB-SubCell"/>
</dbReference>
<reference evidence="7" key="1">
    <citation type="journal article" date="2020" name="mSystems">
        <title>Genome- and Community-Level Interaction Insights into Carbon Utilization and Element Cycling Functions of Hydrothermarchaeota in Hydrothermal Sediment.</title>
        <authorList>
            <person name="Zhou Z."/>
            <person name="Liu Y."/>
            <person name="Xu W."/>
            <person name="Pan J."/>
            <person name="Luo Z.H."/>
            <person name="Li M."/>
        </authorList>
    </citation>
    <scope>NUCLEOTIDE SEQUENCE [LARGE SCALE GENOMIC DNA]</scope>
    <source>
        <strain evidence="7">SpSt-747</strain>
    </source>
</reference>
<protein>
    <submittedName>
        <fullName evidence="7">Flippase-like domain-containing protein</fullName>
    </submittedName>
</protein>
<evidence type="ECO:0000256" key="4">
    <source>
        <dbReference type="ARBA" id="ARBA00022989"/>
    </source>
</evidence>
<comment type="caution">
    <text evidence="7">The sequence shown here is derived from an EMBL/GenBank/DDBJ whole genome shotgun (WGS) entry which is preliminary data.</text>
</comment>
<feature type="transmembrane region" description="Helical" evidence="6">
    <location>
        <begin position="17"/>
        <end position="36"/>
    </location>
</feature>
<evidence type="ECO:0000256" key="1">
    <source>
        <dbReference type="ARBA" id="ARBA00004651"/>
    </source>
</evidence>
<keyword evidence="2" id="KW-1003">Cell membrane</keyword>
<keyword evidence="3 6" id="KW-0812">Transmembrane</keyword>
<keyword evidence="5 6" id="KW-0472">Membrane</keyword>
<dbReference type="AlphaFoldDB" id="A0A7V4DEA9"/>
<name>A0A7V4DEA9_9BACT</name>
<feature type="transmembrane region" description="Helical" evidence="6">
    <location>
        <begin position="48"/>
        <end position="65"/>
    </location>
</feature>
<evidence type="ECO:0000256" key="5">
    <source>
        <dbReference type="ARBA" id="ARBA00023136"/>
    </source>
</evidence>
<sequence>MRGIEHALNPRKILRQFLVGVGGSAGALVLIVLSLFRREGRVVFAVPAPQYLLLGALLLILGWSCDALRVMVSARIWKKRIRFRDSLTVVLSGYFLSGITPANTGGNVAEIYVLTKSGLSLGEATSLTLVGGALYSLSLVVLFLLFSFLQKEPIPSRIFQVTSYLLGLYAVLIGVLAAFLKFPAPLVALSGKVGTFLASRFPRLAPTGQEIPAFVGNFLFDLREKLLIFLRNPHYLGWNISMYCLHFLCLFGTTYFILLALSETRLSWFSTIHLQVPLFFALRFTPVPGASGVAELSFASLFKPFLEGGKASLLVFFWRLLTYYGALGAGSIAFFRTLAR</sequence>
<accession>A0A7V4DEA9</accession>
<feature type="transmembrane region" description="Helical" evidence="6">
    <location>
        <begin position="86"/>
        <end position="104"/>
    </location>
</feature>
<dbReference type="PANTHER" id="PTHR37693">
    <property type="entry name" value="PHOSPHATIDYLGLYCEROL LYSYLTRANSFERASE"/>
    <property type="match status" value="1"/>
</dbReference>
<dbReference type="InterPro" id="IPR022791">
    <property type="entry name" value="L-PG_synthase/AglD"/>
</dbReference>
<feature type="transmembrane region" description="Helical" evidence="6">
    <location>
        <begin position="314"/>
        <end position="335"/>
    </location>
</feature>
<dbReference type="Pfam" id="PF03706">
    <property type="entry name" value="LPG_synthase_TM"/>
    <property type="match status" value="1"/>
</dbReference>
<dbReference type="NCBIfam" id="TIGR00374">
    <property type="entry name" value="flippase-like domain"/>
    <property type="match status" value="1"/>
</dbReference>